<reference evidence="9" key="1">
    <citation type="journal article" date="2019" name="Int. J. Syst. Evol. Microbiol.">
        <title>The Global Catalogue of Microorganisms (GCM) 10K type strain sequencing project: providing services to taxonomists for standard genome sequencing and annotation.</title>
        <authorList>
            <consortium name="The Broad Institute Genomics Platform"/>
            <consortium name="The Broad Institute Genome Sequencing Center for Infectious Disease"/>
            <person name="Wu L."/>
            <person name="Ma J."/>
        </authorList>
    </citation>
    <scope>NUCLEOTIDE SEQUENCE [LARGE SCALE GENOMIC DNA]</scope>
    <source>
        <strain evidence="9">CGMCC 1.12371</strain>
    </source>
</reference>
<dbReference type="RefSeq" id="WP_382224003.1">
    <property type="nucleotide sequence ID" value="NZ_JBHTCA010000009.1"/>
</dbReference>
<evidence type="ECO:0000259" key="7">
    <source>
        <dbReference type="PROSITE" id="PS50198"/>
    </source>
</evidence>
<gene>
    <name evidence="8" type="ORF">ACFQPB_13185</name>
</gene>
<dbReference type="Proteomes" id="UP001596501">
    <property type="component" value="Unassembled WGS sequence"/>
</dbReference>
<evidence type="ECO:0000256" key="1">
    <source>
        <dbReference type="ARBA" id="ARBA00000971"/>
    </source>
</evidence>
<feature type="domain" description="PpiC" evidence="7">
    <location>
        <begin position="127"/>
        <end position="234"/>
    </location>
</feature>
<evidence type="ECO:0000256" key="6">
    <source>
        <dbReference type="PROSITE-ProRule" id="PRU00278"/>
    </source>
</evidence>
<evidence type="ECO:0000256" key="2">
    <source>
        <dbReference type="ARBA" id="ARBA00007656"/>
    </source>
</evidence>
<name>A0ABW2QK91_9BURK</name>
<sequence length="290" mass="31320">MNAMTIPLPADMGCGGGGGSCGCASGAQSPLKSSLKSPTINGVALLGPGEQLHPEELLERAHTELLRQEAVRRGLLTDTHPEHAPPLNEAQRQVLEQMVDAAVVTPAPEASAQERYYAANKLHFVTGQALHVRHILFAVTPGVDVHKLAQRAETALLELSRKDVPAGRFAELARELSNCPSSAEGGELGWIGPHDCAPELANELFYQSDSGWGMGVHPRLVHTRFGFHIVEVLGRRKGTQQPFEAVQDRIAMQMTLQTRATALRQYMRLLIGQAQVEGLDLEGADSPLVQ</sequence>
<comment type="similarity">
    <text evidence="2">Belongs to the PpiC/parvulin rotamase family.</text>
</comment>
<dbReference type="InterPro" id="IPR023058">
    <property type="entry name" value="PPIase_PpiC_CS"/>
</dbReference>
<keyword evidence="9" id="KW-1185">Reference proteome</keyword>
<dbReference type="PANTHER" id="PTHR47245:SF2">
    <property type="entry name" value="PEPTIDYL-PROLYL CIS-TRANS ISOMERASE HP_0175-RELATED"/>
    <property type="match status" value="1"/>
</dbReference>
<dbReference type="Gene3D" id="3.10.50.40">
    <property type="match status" value="1"/>
</dbReference>
<keyword evidence="4 6" id="KW-0697">Rotamase</keyword>
<dbReference type="PROSITE" id="PS50198">
    <property type="entry name" value="PPIC_PPIASE_2"/>
    <property type="match status" value="1"/>
</dbReference>
<dbReference type="PROSITE" id="PS01096">
    <property type="entry name" value="PPIC_PPIASE_1"/>
    <property type="match status" value="1"/>
</dbReference>
<keyword evidence="5 6" id="KW-0413">Isomerase</keyword>
<evidence type="ECO:0000256" key="3">
    <source>
        <dbReference type="ARBA" id="ARBA00013194"/>
    </source>
</evidence>
<proteinExistence type="inferred from homology"/>
<dbReference type="GO" id="GO:0016853">
    <property type="term" value="F:isomerase activity"/>
    <property type="evidence" value="ECO:0007669"/>
    <property type="project" value="UniProtKB-KW"/>
</dbReference>
<evidence type="ECO:0000256" key="5">
    <source>
        <dbReference type="ARBA" id="ARBA00023235"/>
    </source>
</evidence>
<organism evidence="8 9">
    <name type="scientific">Hydrogenophaga atypica</name>
    <dbReference type="NCBI Taxonomy" id="249409"/>
    <lineage>
        <taxon>Bacteria</taxon>
        <taxon>Pseudomonadati</taxon>
        <taxon>Pseudomonadota</taxon>
        <taxon>Betaproteobacteria</taxon>
        <taxon>Burkholderiales</taxon>
        <taxon>Comamonadaceae</taxon>
        <taxon>Hydrogenophaga</taxon>
    </lineage>
</organism>
<dbReference type="SUPFAM" id="SSF54534">
    <property type="entry name" value="FKBP-like"/>
    <property type="match status" value="1"/>
</dbReference>
<dbReference type="Pfam" id="PF00639">
    <property type="entry name" value="Rotamase"/>
    <property type="match status" value="1"/>
</dbReference>
<evidence type="ECO:0000256" key="4">
    <source>
        <dbReference type="ARBA" id="ARBA00023110"/>
    </source>
</evidence>
<protein>
    <recommendedName>
        <fullName evidence="3">peptidylprolyl isomerase</fullName>
        <ecNumber evidence="3">5.2.1.8</ecNumber>
    </recommendedName>
</protein>
<dbReference type="EMBL" id="JBHTCA010000009">
    <property type="protein sequence ID" value="MFC7409819.1"/>
    <property type="molecule type" value="Genomic_DNA"/>
</dbReference>
<accession>A0ABW2QK91</accession>
<evidence type="ECO:0000313" key="9">
    <source>
        <dbReference type="Proteomes" id="UP001596501"/>
    </source>
</evidence>
<dbReference type="InterPro" id="IPR050245">
    <property type="entry name" value="PrsA_foldase"/>
</dbReference>
<dbReference type="EC" id="5.2.1.8" evidence="3"/>
<comment type="catalytic activity">
    <reaction evidence="1">
        <text>[protein]-peptidylproline (omega=180) = [protein]-peptidylproline (omega=0)</text>
        <dbReference type="Rhea" id="RHEA:16237"/>
        <dbReference type="Rhea" id="RHEA-COMP:10747"/>
        <dbReference type="Rhea" id="RHEA-COMP:10748"/>
        <dbReference type="ChEBI" id="CHEBI:83833"/>
        <dbReference type="ChEBI" id="CHEBI:83834"/>
        <dbReference type="EC" id="5.2.1.8"/>
    </reaction>
</comment>
<comment type="caution">
    <text evidence="8">The sequence shown here is derived from an EMBL/GenBank/DDBJ whole genome shotgun (WGS) entry which is preliminary data.</text>
</comment>
<dbReference type="InterPro" id="IPR000297">
    <property type="entry name" value="PPIase_PpiC"/>
</dbReference>
<dbReference type="InterPro" id="IPR046357">
    <property type="entry name" value="PPIase_dom_sf"/>
</dbReference>
<dbReference type="PANTHER" id="PTHR47245">
    <property type="entry name" value="PEPTIDYLPROLYL ISOMERASE"/>
    <property type="match status" value="1"/>
</dbReference>
<evidence type="ECO:0000313" key="8">
    <source>
        <dbReference type="EMBL" id="MFC7409819.1"/>
    </source>
</evidence>